<feature type="compositionally biased region" description="Basic and acidic residues" evidence="1">
    <location>
        <begin position="84"/>
        <end position="98"/>
    </location>
</feature>
<accession>A0AAN8F9L6</accession>
<evidence type="ECO:0000256" key="1">
    <source>
        <dbReference type="SAM" id="MobiDB-lite"/>
    </source>
</evidence>
<gene>
    <name evidence="2" type="ORF">GCK32_001237</name>
</gene>
<name>A0AAN8F9L6_TRICO</name>
<keyword evidence="3" id="KW-1185">Reference proteome</keyword>
<organism evidence="2 3">
    <name type="scientific">Trichostrongylus colubriformis</name>
    <name type="common">Black scour worm</name>
    <dbReference type="NCBI Taxonomy" id="6319"/>
    <lineage>
        <taxon>Eukaryota</taxon>
        <taxon>Metazoa</taxon>
        <taxon>Ecdysozoa</taxon>
        <taxon>Nematoda</taxon>
        <taxon>Chromadorea</taxon>
        <taxon>Rhabditida</taxon>
        <taxon>Rhabditina</taxon>
        <taxon>Rhabditomorpha</taxon>
        <taxon>Strongyloidea</taxon>
        <taxon>Trichostrongylidae</taxon>
        <taxon>Trichostrongylus</taxon>
    </lineage>
</organism>
<evidence type="ECO:0000313" key="3">
    <source>
        <dbReference type="Proteomes" id="UP001331761"/>
    </source>
</evidence>
<proteinExistence type="predicted"/>
<dbReference type="EMBL" id="WIXE01012892">
    <property type="protein sequence ID" value="KAK5975576.1"/>
    <property type="molecule type" value="Genomic_DNA"/>
</dbReference>
<evidence type="ECO:0000313" key="2">
    <source>
        <dbReference type="EMBL" id="KAK5975576.1"/>
    </source>
</evidence>
<sequence>MIVVVFRATKVARLEALVFGREFEKFRWALGPYELPELPPEYIKLGDKEDQRRRKSQDRAQPSEFIVLIIDQVFPTGKKSTTQPKEDSKEDSNNGRREAQVCCEGSILDWIELLIFGFILRPAEDNKKKENSSPKPETKKSK</sequence>
<dbReference type="AlphaFoldDB" id="A0AAN8F9L6"/>
<comment type="caution">
    <text evidence="2">The sequence shown here is derived from an EMBL/GenBank/DDBJ whole genome shotgun (WGS) entry which is preliminary data.</text>
</comment>
<reference evidence="2 3" key="1">
    <citation type="submission" date="2019-10" db="EMBL/GenBank/DDBJ databases">
        <title>Assembly and Annotation for the nematode Trichostrongylus colubriformis.</title>
        <authorList>
            <person name="Martin J."/>
        </authorList>
    </citation>
    <scope>NUCLEOTIDE SEQUENCE [LARGE SCALE GENOMIC DNA]</scope>
    <source>
        <strain evidence="2">G859</strain>
        <tissue evidence="2">Whole worm</tissue>
    </source>
</reference>
<protein>
    <submittedName>
        <fullName evidence="2">Uncharacterized protein</fullName>
    </submittedName>
</protein>
<feature type="region of interest" description="Disordered" evidence="1">
    <location>
        <begin position="76"/>
        <end position="98"/>
    </location>
</feature>
<dbReference type="Proteomes" id="UP001331761">
    <property type="component" value="Unassembled WGS sequence"/>
</dbReference>